<protein>
    <submittedName>
        <fullName evidence="10">Putative disease resistance RPP13-like protein 1</fullName>
    </submittedName>
</protein>
<dbReference type="Gene3D" id="3.40.50.300">
    <property type="entry name" value="P-loop containing nucleotide triphosphate hydrolases"/>
    <property type="match status" value="2"/>
</dbReference>
<keyword evidence="5" id="KW-0067">ATP-binding</keyword>
<dbReference type="InterPro" id="IPR042197">
    <property type="entry name" value="Apaf_helical"/>
</dbReference>
<dbReference type="InterPro" id="IPR032675">
    <property type="entry name" value="LRR_dom_sf"/>
</dbReference>
<dbReference type="InterPro" id="IPR002182">
    <property type="entry name" value="NB-ARC"/>
</dbReference>
<dbReference type="PRINTS" id="PR00364">
    <property type="entry name" value="DISEASERSIST"/>
</dbReference>
<dbReference type="PANTHER" id="PTHR36766:SF40">
    <property type="entry name" value="DISEASE RESISTANCE PROTEIN RGA3"/>
    <property type="match status" value="1"/>
</dbReference>
<gene>
    <name evidence="10" type="primary">RPPL1_68</name>
    <name evidence="10" type="ORF">CK203_060527</name>
</gene>
<dbReference type="InterPro" id="IPR027417">
    <property type="entry name" value="P-loop_NTPase"/>
</dbReference>
<dbReference type="Pfam" id="PF00931">
    <property type="entry name" value="NB-ARC"/>
    <property type="match status" value="2"/>
</dbReference>
<evidence type="ECO:0000256" key="5">
    <source>
        <dbReference type="ARBA" id="ARBA00022840"/>
    </source>
</evidence>
<dbReference type="PANTHER" id="PTHR36766">
    <property type="entry name" value="PLANT BROAD-SPECTRUM MILDEW RESISTANCE PROTEIN RPW8"/>
    <property type="match status" value="1"/>
</dbReference>
<evidence type="ECO:0000313" key="10">
    <source>
        <dbReference type="EMBL" id="RVW75434.1"/>
    </source>
</evidence>
<dbReference type="EMBL" id="QGNW01000349">
    <property type="protein sequence ID" value="RVW75434.1"/>
    <property type="molecule type" value="Genomic_DNA"/>
</dbReference>
<dbReference type="Gene3D" id="1.20.5.4130">
    <property type="match status" value="1"/>
</dbReference>
<name>A0A438GTA1_VITVI</name>
<dbReference type="Gene3D" id="1.10.10.10">
    <property type="entry name" value="Winged helix-like DNA-binding domain superfamily/Winged helix DNA-binding domain"/>
    <property type="match status" value="1"/>
</dbReference>
<keyword evidence="2" id="KW-0677">Repeat</keyword>
<dbReference type="GO" id="GO:0043531">
    <property type="term" value="F:ADP binding"/>
    <property type="evidence" value="ECO:0007669"/>
    <property type="project" value="InterPro"/>
</dbReference>
<dbReference type="Pfam" id="PF23559">
    <property type="entry name" value="WHD_DRP"/>
    <property type="match status" value="1"/>
</dbReference>
<sequence length="1284" mass="144705">MAGALVGGAFLSASLQVLFDRMASREVVNFIRGQKKNDTLLNKLKITLLTVHVVLNDAEVKQIANPAVRGWVDELKHAVYDAEDLLDEIATEALRCKIEAESQTSTVQVWNRVSSTFSPIIGDGLESRIEEIIDRLEFLGQQKDVLGLKEGAGEKLSQRWPTTSLVDESRVYGRNGNKEEIIELLLSDDASCDEICLITILGMGGVGKTTLTQLVYNDRKVNEHFDLKAWTQGEPYWKNFLLVLDDVWNENYNNWDRLQTPLRAGAKGSKIIVTTRNENVASIMGASCTHHLGQLSLEDCWFIFSKHAFQNGDTGARPNLEAIGKEIVKKCQGLPLAAKTLGGLLCSKLEAEEWDNILKSDLWDLSNDEILPALRLSYYYLPSYLKRCFAYCSIFPKDYEFEKERLILLWMAEGFLQQPKSKKTMEELGDEYFNELLSRSFFQKSNNNGSYFVMHDLINDLARLVSGDFCIRMEDGKAHDISEKARHLSYYKSEYDPFERFETFNEVKCLRTFLPLQLQCLPSYLSNRVSHNLLPTVRLLRVLSLQNCPIIDLPDSIDNLKHLRYLDLSRTLIRQLPESVCTLYNLQTLILSWCRFLIELPTSFSKLINLRHLDLNASKVKEMPYHIGQLKDLQTLTTFIVGKKSGSRIRELRELPLIRGRLCISKLQNVVSARDALKANLKDKKYLDELVLVWSYGTEVLQNGIDIISKLQPHTNLKRLTIDYYGGEMFPEWLGDPSFLNIVSLNIWNCKHCSSLPPLGQLTSLKHLSIGGMDGVHRVGTEFYGTHCSSSKPFTSLEILTFDGMLEWKEWLPSGGQGGEFPHLQQLYIWKCPKLHGQLPNHLPSLTKLEIDGCQQLVASLPIVPAIHELKIRNCAEVGLRIPASSFAHLESLEVSDISQWTELPRGLQRLSVERCDSVESHLEGVMEKNICLQDLVLRECSFSRSLCSCGLPATLKSLGIYNSNNLEFLLADFLKGQYPFLGHLHVSGTCDPLPSIPLDIFPKLSHLRIWYLMGLKSLQMLVSEGTLASLDLLSIIGCPDLVSVELPAMDLARCVILNCKNLKFLRHTLSSFQSLLIQNCPELLFPTEGWPRNLNSLEIENCDKLSPRVEWGLHRLATLTEFRISGGCQDVESFPKACILPSTLTCLQISSLPSLKSLDSDALQQLPSLTKLSIINCRKLQCLTEEGIEHLPSLKRLQIINCPELQFLTEEGLPASLSFLQIKNCPLLTSSCLLKKGEDGCFVGCPSINSAHFHAFKKALAFWRATDVKLGVILKGTLGGLQQ</sequence>
<dbReference type="FunFam" id="1.10.10.10:FF:000322">
    <property type="entry name" value="Probable disease resistance protein At1g63360"/>
    <property type="match status" value="1"/>
</dbReference>
<evidence type="ECO:0000259" key="7">
    <source>
        <dbReference type="Pfam" id="PF18052"/>
    </source>
</evidence>
<proteinExistence type="predicted"/>
<evidence type="ECO:0000313" key="11">
    <source>
        <dbReference type="Proteomes" id="UP000288805"/>
    </source>
</evidence>
<accession>A0A438GTA1</accession>
<dbReference type="Pfam" id="PF18052">
    <property type="entry name" value="Rx_N"/>
    <property type="match status" value="1"/>
</dbReference>
<evidence type="ECO:0000256" key="4">
    <source>
        <dbReference type="ARBA" id="ARBA00022821"/>
    </source>
</evidence>
<evidence type="ECO:0000256" key="2">
    <source>
        <dbReference type="ARBA" id="ARBA00022737"/>
    </source>
</evidence>
<dbReference type="Pfam" id="PF25019">
    <property type="entry name" value="LRR_R13L1-DRL21"/>
    <property type="match status" value="1"/>
</dbReference>
<dbReference type="InterPro" id="IPR041118">
    <property type="entry name" value="Rx_N"/>
</dbReference>
<evidence type="ECO:0000256" key="1">
    <source>
        <dbReference type="ARBA" id="ARBA00022614"/>
    </source>
</evidence>
<dbReference type="Gene3D" id="1.10.8.430">
    <property type="entry name" value="Helical domain of apoptotic protease-activating factors"/>
    <property type="match status" value="1"/>
</dbReference>
<keyword evidence="3" id="KW-0547">Nucleotide-binding</keyword>
<keyword evidence="1" id="KW-0433">Leucine-rich repeat</keyword>
<dbReference type="InterPro" id="IPR036388">
    <property type="entry name" value="WH-like_DNA-bd_sf"/>
</dbReference>
<dbReference type="SUPFAM" id="SSF52540">
    <property type="entry name" value="P-loop containing nucleoside triphosphate hydrolases"/>
    <property type="match status" value="1"/>
</dbReference>
<dbReference type="GO" id="GO:0005524">
    <property type="term" value="F:ATP binding"/>
    <property type="evidence" value="ECO:0007669"/>
    <property type="project" value="UniProtKB-KW"/>
</dbReference>
<dbReference type="Gene3D" id="3.80.10.10">
    <property type="entry name" value="Ribonuclease Inhibitor"/>
    <property type="match status" value="2"/>
</dbReference>
<dbReference type="GO" id="GO:0051707">
    <property type="term" value="P:response to other organism"/>
    <property type="evidence" value="ECO:0007669"/>
    <property type="project" value="UniProtKB-ARBA"/>
</dbReference>
<dbReference type="InterPro" id="IPR058922">
    <property type="entry name" value="WHD_DRP"/>
</dbReference>
<feature type="domain" description="Disease resistance N-terminal" evidence="7">
    <location>
        <begin position="10"/>
        <end position="102"/>
    </location>
</feature>
<dbReference type="SMART" id="SM00369">
    <property type="entry name" value="LRR_TYP"/>
    <property type="match status" value="3"/>
</dbReference>
<feature type="domain" description="NB-ARC" evidence="6">
    <location>
        <begin position="238"/>
        <end position="311"/>
    </location>
</feature>
<feature type="domain" description="R13L1/DRL21-like LRR repeat region" evidence="9">
    <location>
        <begin position="649"/>
        <end position="773"/>
    </location>
</feature>
<keyword evidence="4" id="KW-0611">Plant defense</keyword>
<evidence type="ECO:0000259" key="8">
    <source>
        <dbReference type="Pfam" id="PF23559"/>
    </source>
</evidence>
<dbReference type="InterPro" id="IPR056789">
    <property type="entry name" value="LRR_R13L1-DRL21"/>
</dbReference>
<dbReference type="InterPro" id="IPR003591">
    <property type="entry name" value="Leu-rich_rpt_typical-subtyp"/>
</dbReference>
<evidence type="ECO:0000259" key="9">
    <source>
        <dbReference type="Pfam" id="PF25019"/>
    </source>
</evidence>
<evidence type="ECO:0000259" key="6">
    <source>
        <dbReference type="Pfam" id="PF00931"/>
    </source>
</evidence>
<comment type="caution">
    <text evidence="10">The sequence shown here is derived from an EMBL/GenBank/DDBJ whole genome shotgun (WGS) entry which is preliminary data.</text>
</comment>
<feature type="domain" description="Disease resistance protein winged helix" evidence="8">
    <location>
        <begin position="394"/>
        <end position="462"/>
    </location>
</feature>
<dbReference type="SUPFAM" id="SSF52047">
    <property type="entry name" value="RNI-like"/>
    <property type="match status" value="1"/>
</dbReference>
<evidence type="ECO:0000256" key="3">
    <source>
        <dbReference type="ARBA" id="ARBA00022741"/>
    </source>
</evidence>
<feature type="domain" description="NB-ARC" evidence="6">
    <location>
        <begin position="177"/>
        <end position="231"/>
    </location>
</feature>
<organism evidence="10 11">
    <name type="scientific">Vitis vinifera</name>
    <name type="common">Grape</name>
    <dbReference type="NCBI Taxonomy" id="29760"/>
    <lineage>
        <taxon>Eukaryota</taxon>
        <taxon>Viridiplantae</taxon>
        <taxon>Streptophyta</taxon>
        <taxon>Embryophyta</taxon>
        <taxon>Tracheophyta</taxon>
        <taxon>Spermatophyta</taxon>
        <taxon>Magnoliopsida</taxon>
        <taxon>eudicotyledons</taxon>
        <taxon>Gunneridae</taxon>
        <taxon>Pentapetalae</taxon>
        <taxon>rosids</taxon>
        <taxon>Vitales</taxon>
        <taxon>Vitaceae</taxon>
        <taxon>Viteae</taxon>
        <taxon>Vitis</taxon>
    </lineage>
</organism>
<reference evidence="10 11" key="1">
    <citation type="journal article" date="2018" name="PLoS Genet.">
        <title>Population sequencing reveals clonal diversity and ancestral inbreeding in the grapevine cultivar Chardonnay.</title>
        <authorList>
            <person name="Roach M.J."/>
            <person name="Johnson D.L."/>
            <person name="Bohlmann J."/>
            <person name="van Vuuren H.J."/>
            <person name="Jones S.J."/>
            <person name="Pretorius I.S."/>
            <person name="Schmidt S.A."/>
            <person name="Borneman A.R."/>
        </authorList>
    </citation>
    <scope>NUCLEOTIDE SEQUENCE [LARGE SCALE GENOMIC DNA]</scope>
    <source>
        <strain evidence="11">cv. Chardonnay</strain>
        <tissue evidence="10">Leaf</tissue>
    </source>
</reference>
<dbReference type="Proteomes" id="UP000288805">
    <property type="component" value="Unassembled WGS sequence"/>
</dbReference>
<dbReference type="SUPFAM" id="SSF52058">
    <property type="entry name" value="L domain-like"/>
    <property type="match status" value="2"/>
</dbReference>
<dbReference type="GO" id="GO:0006952">
    <property type="term" value="P:defense response"/>
    <property type="evidence" value="ECO:0007669"/>
    <property type="project" value="UniProtKB-KW"/>
</dbReference>